<evidence type="ECO:0000256" key="1">
    <source>
        <dbReference type="ARBA" id="ARBA00000900"/>
    </source>
</evidence>
<dbReference type="InterPro" id="IPR013083">
    <property type="entry name" value="Znf_RING/FYVE/PHD"/>
</dbReference>
<feature type="region of interest" description="Disordered" evidence="9">
    <location>
        <begin position="1"/>
        <end position="27"/>
    </location>
</feature>
<evidence type="ECO:0000313" key="12">
    <source>
        <dbReference type="WBParaSite" id="ALUE_0001706901-mRNA-1"/>
    </source>
</evidence>
<accession>A0A9J2Q6B3</accession>
<evidence type="ECO:0000256" key="8">
    <source>
        <dbReference type="PROSITE-ProRule" id="PRU00175"/>
    </source>
</evidence>
<organism evidence="11 12">
    <name type="scientific">Ascaris lumbricoides</name>
    <name type="common">Giant roundworm</name>
    <dbReference type="NCBI Taxonomy" id="6252"/>
    <lineage>
        <taxon>Eukaryota</taxon>
        <taxon>Metazoa</taxon>
        <taxon>Ecdysozoa</taxon>
        <taxon>Nematoda</taxon>
        <taxon>Chromadorea</taxon>
        <taxon>Rhabditida</taxon>
        <taxon>Spirurina</taxon>
        <taxon>Ascaridomorpha</taxon>
        <taxon>Ascaridoidea</taxon>
        <taxon>Ascarididae</taxon>
        <taxon>Ascaris</taxon>
    </lineage>
</organism>
<evidence type="ECO:0000259" key="10">
    <source>
        <dbReference type="PROSITE" id="PS50089"/>
    </source>
</evidence>
<keyword evidence="11" id="KW-1185">Reference proteome</keyword>
<keyword evidence="7" id="KW-0862">Zinc</keyword>
<evidence type="ECO:0000256" key="6">
    <source>
        <dbReference type="ARBA" id="ARBA00022786"/>
    </source>
</evidence>
<dbReference type="SUPFAM" id="SSF57850">
    <property type="entry name" value="RING/U-box"/>
    <property type="match status" value="1"/>
</dbReference>
<protein>
    <recommendedName>
        <fullName evidence="2">RING-type E3 ubiquitin transferase</fullName>
        <ecNumber evidence="2">2.3.2.27</ecNumber>
    </recommendedName>
</protein>
<evidence type="ECO:0000256" key="4">
    <source>
        <dbReference type="ARBA" id="ARBA00022723"/>
    </source>
</evidence>
<dbReference type="SMART" id="SM00184">
    <property type="entry name" value="RING"/>
    <property type="match status" value="1"/>
</dbReference>
<reference evidence="12" key="1">
    <citation type="submission" date="2023-03" db="UniProtKB">
        <authorList>
            <consortium name="WormBaseParasite"/>
        </authorList>
    </citation>
    <scope>IDENTIFICATION</scope>
</reference>
<evidence type="ECO:0000313" key="11">
    <source>
        <dbReference type="Proteomes" id="UP000036681"/>
    </source>
</evidence>
<dbReference type="InterPro" id="IPR058981">
    <property type="entry name" value="MGRN1/RNF157-like_N"/>
</dbReference>
<sequence>MGQAFTLARRNAATESPASAGEYDDDECEMPRFSSRTGAFFGSHFLMGGERYEVAKPEAFLFGDNSDLDLLGTKPAQFPYSRQAVTDPVRTLNALINVRRDSVKLIKMKNEAENEEQAKDLFYLEFFFDCDSACYVQIHFCAKEIFCDGRVQFVSKYPNMRSSEQYFFDVGAEQRFDKFIFDPSLYDIASMHYESGAYFPVVIELCTVDCGVEQVQTTMASIDRASDQSAALVLKPLKQKLVADGVVYLLQEIYGIENKDHDLSDENGSECIICMSDIRDTVILPCRHLCICNGCAETLRYKLNNCPICRSPFRALLQLKTMRVVSTVSITDQSSSTQQTRSQTRYETMTLVEALNGPVSHIQSCVLQTGSPAACELDAYDLTPSFTSNSNRRASPTAINIQQVLTLNAPMRDDADDSTVYIEMKTADEFTNRVISDQLAHEQKLPVQENHLLPHKAGERNGSLECSSCGSALCAAVEESPAEYEQTRDEYFHSRPEDAYSGTCLRDNCSDDSDEQVRMPHSPQAARTERNNSPSASEQQYAYA</sequence>
<dbReference type="GO" id="GO:0005737">
    <property type="term" value="C:cytoplasm"/>
    <property type="evidence" value="ECO:0007669"/>
    <property type="project" value="TreeGrafter"/>
</dbReference>
<dbReference type="FunFam" id="3.30.40.10:FF:000625">
    <property type="entry name" value="E3 ubiquitin ligase Rnf157"/>
    <property type="match status" value="1"/>
</dbReference>
<dbReference type="GO" id="GO:0008270">
    <property type="term" value="F:zinc ion binding"/>
    <property type="evidence" value="ECO:0007669"/>
    <property type="project" value="UniProtKB-KW"/>
</dbReference>
<evidence type="ECO:0000256" key="3">
    <source>
        <dbReference type="ARBA" id="ARBA00022679"/>
    </source>
</evidence>
<dbReference type="PANTHER" id="PTHR22996">
    <property type="entry name" value="MAHOGUNIN"/>
    <property type="match status" value="1"/>
</dbReference>
<feature type="compositionally biased region" description="Polar residues" evidence="9">
    <location>
        <begin position="531"/>
        <end position="544"/>
    </location>
</feature>
<dbReference type="GO" id="GO:0016567">
    <property type="term" value="P:protein ubiquitination"/>
    <property type="evidence" value="ECO:0007669"/>
    <property type="project" value="TreeGrafter"/>
</dbReference>
<keyword evidence="4" id="KW-0479">Metal-binding</keyword>
<dbReference type="EC" id="2.3.2.27" evidence="2"/>
<proteinExistence type="predicted"/>
<name>A0A9J2Q6B3_ASCLU</name>
<evidence type="ECO:0000256" key="9">
    <source>
        <dbReference type="SAM" id="MobiDB-lite"/>
    </source>
</evidence>
<comment type="catalytic activity">
    <reaction evidence="1">
        <text>S-ubiquitinyl-[E2 ubiquitin-conjugating enzyme]-L-cysteine + [acceptor protein]-L-lysine = [E2 ubiquitin-conjugating enzyme]-L-cysteine + N(6)-ubiquitinyl-[acceptor protein]-L-lysine.</text>
        <dbReference type="EC" id="2.3.2.27"/>
    </reaction>
</comment>
<dbReference type="Pfam" id="PF26192">
    <property type="entry name" value="RNF157-like_N"/>
    <property type="match status" value="1"/>
</dbReference>
<evidence type="ECO:0000256" key="5">
    <source>
        <dbReference type="ARBA" id="ARBA00022771"/>
    </source>
</evidence>
<feature type="domain" description="RING-type" evidence="10">
    <location>
        <begin position="271"/>
        <end position="310"/>
    </location>
</feature>
<dbReference type="InterPro" id="IPR045194">
    <property type="entry name" value="MGRN1/RNF157-like"/>
</dbReference>
<dbReference type="Pfam" id="PF13920">
    <property type="entry name" value="zf-C3HC4_3"/>
    <property type="match status" value="1"/>
</dbReference>
<keyword evidence="5 8" id="KW-0863">Zinc-finger</keyword>
<dbReference type="AlphaFoldDB" id="A0A9J2Q6B3"/>
<keyword evidence="3" id="KW-0808">Transferase</keyword>
<dbReference type="Gene3D" id="3.30.40.10">
    <property type="entry name" value="Zinc/RING finger domain, C3HC4 (zinc finger)"/>
    <property type="match status" value="1"/>
</dbReference>
<dbReference type="GO" id="GO:0061630">
    <property type="term" value="F:ubiquitin protein ligase activity"/>
    <property type="evidence" value="ECO:0007669"/>
    <property type="project" value="UniProtKB-EC"/>
</dbReference>
<dbReference type="PROSITE" id="PS50089">
    <property type="entry name" value="ZF_RING_2"/>
    <property type="match status" value="1"/>
</dbReference>
<evidence type="ECO:0000256" key="2">
    <source>
        <dbReference type="ARBA" id="ARBA00012483"/>
    </source>
</evidence>
<dbReference type="PANTHER" id="PTHR22996:SF0">
    <property type="entry name" value="RE60872P-RELATED"/>
    <property type="match status" value="1"/>
</dbReference>
<keyword evidence="6" id="KW-0833">Ubl conjugation pathway</keyword>
<dbReference type="Proteomes" id="UP000036681">
    <property type="component" value="Unplaced"/>
</dbReference>
<evidence type="ECO:0000256" key="7">
    <source>
        <dbReference type="ARBA" id="ARBA00022833"/>
    </source>
</evidence>
<feature type="region of interest" description="Disordered" evidence="9">
    <location>
        <begin position="495"/>
        <end position="544"/>
    </location>
</feature>
<dbReference type="InterPro" id="IPR001841">
    <property type="entry name" value="Znf_RING"/>
</dbReference>
<dbReference type="WBParaSite" id="ALUE_0001706901-mRNA-1">
    <property type="protein sequence ID" value="ALUE_0001706901-mRNA-1"/>
    <property type="gene ID" value="ALUE_0001706901"/>
</dbReference>